<keyword evidence="3" id="KW-1185">Reference proteome</keyword>
<feature type="region of interest" description="Disordered" evidence="1">
    <location>
        <begin position="598"/>
        <end position="626"/>
    </location>
</feature>
<proteinExistence type="predicted"/>
<accession>A0AAN7SJP0</accession>
<sequence length="750" mass="83486">MLFLESGGINTSESGQYQLELKPPKGIKEECDQQVTEITIPTLCSSVQFWVPQFKKGVENLNRAHQRASKIFWAPCHITYKERLKEIHSSSLTKRKLRDYLFVDQPANMSPRDAVKSPSLVGFKTCLDKSMVDLLCCWKWAFFRLKGWRLNHFPGQSVPMLDNPLGEEKFPNIQSKPPLAQLEAISSCPITCYLGEETDPHLSTTSFQAKQSQLPQPLLIRLLLQTLPQLRCPSLDTLQHLSVSLVVGGPKLNTGFEDAVSMNSDHRLPNANVSLDEDPQRYLGLLRSRLLPFLKYVIREVLPMSLIGSALAIGSPSDCLKDVSKEEIQDCSREKPKMTDATTSKAIQDARMVMSGIIQVMHRDELAKALAHEVRNLASVPSSAWRDPNHISHLPREGPNQRGQYFPESHERVDILGASGPAGTMQWVMYLGQKVDLTQQLKSKGNELAMRAELLAVGLKAGGGGDSSASALRSCNNLRIKALTQEVGQWALGPPQPQGFRVSISHETILNPKLSGEGEMRGMGRRGRESIYFLIQAMLMSREKEMKEPWYPKGRGNLFISPAQPHSLTKEYRNAFSTQRHLQSCGWGTPMAIGKRHPFKKVHKAKTKQSKTRTSSSKIPQPTWMTSASSKNCYECIKQPSETTRRGLGGETEAHSKDKRQDKTATKKSATGMGENPILFPFLCPPPNSLIPIVTNHTNKSFARLASSSPARLCSKPSMTCPTFAKANKEMNCEKGRTGLKGEPRHSEQG</sequence>
<comment type="caution">
    <text evidence="2">The sequence shown here is derived from an EMBL/GenBank/DDBJ whole genome shotgun (WGS) entry which is preliminary data.</text>
</comment>
<dbReference type="EMBL" id="JAUNZN010000001">
    <property type="protein sequence ID" value="KAK4832831.1"/>
    <property type="molecule type" value="Genomic_DNA"/>
</dbReference>
<dbReference type="Proteomes" id="UP001333110">
    <property type="component" value="Unassembled WGS sequence"/>
</dbReference>
<organism evidence="2 3">
    <name type="scientific">Mycteria americana</name>
    <name type="common">Wood stork</name>
    <dbReference type="NCBI Taxonomy" id="33587"/>
    <lineage>
        <taxon>Eukaryota</taxon>
        <taxon>Metazoa</taxon>
        <taxon>Chordata</taxon>
        <taxon>Craniata</taxon>
        <taxon>Vertebrata</taxon>
        <taxon>Euteleostomi</taxon>
        <taxon>Archelosauria</taxon>
        <taxon>Archosauria</taxon>
        <taxon>Dinosauria</taxon>
        <taxon>Saurischia</taxon>
        <taxon>Theropoda</taxon>
        <taxon>Coelurosauria</taxon>
        <taxon>Aves</taxon>
        <taxon>Neognathae</taxon>
        <taxon>Neoaves</taxon>
        <taxon>Aequornithes</taxon>
        <taxon>Ciconiiformes</taxon>
        <taxon>Ciconiidae</taxon>
        <taxon>Mycteria</taxon>
    </lineage>
</organism>
<protein>
    <submittedName>
        <fullName evidence="2">Uncharacterized protein</fullName>
    </submittedName>
</protein>
<feature type="region of interest" description="Disordered" evidence="1">
    <location>
        <begin position="643"/>
        <end position="672"/>
    </location>
</feature>
<evidence type="ECO:0000256" key="1">
    <source>
        <dbReference type="SAM" id="MobiDB-lite"/>
    </source>
</evidence>
<dbReference type="AlphaFoldDB" id="A0AAN7SJP0"/>
<gene>
    <name evidence="2" type="ORF">QYF61_025819</name>
</gene>
<reference evidence="2 3" key="1">
    <citation type="journal article" date="2023" name="J. Hered.">
        <title>Chromosome-level genome of the wood stork (Mycteria americana) provides insight into avian chromosome evolution.</title>
        <authorList>
            <person name="Flamio R. Jr."/>
            <person name="Ramstad K.M."/>
        </authorList>
    </citation>
    <scope>NUCLEOTIDE SEQUENCE [LARGE SCALE GENOMIC DNA]</scope>
    <source>
        <strain evidence="2">JAX WOST 10</strain>
    </source>
</reference>
<feature type="compositionally biased region" description="Basic residues" evidence="1">
    <location>
        <begin position="598"/>
        <end position="611"/>
    </location>
</feature>
<feature type="compositionally biased region" description="Basic and acidic residues" evidence="1">
    <location>
        <begin position="652"/>
        <end position="665"/>
    </location>
</feature>
<name>A0AAN7SJP0_MYCAM</name>
<evidence type="ECO:0000313" key="2">
    <source>
        <dbReference type="EMBL" id="KAK4832831.1"/>
    </source>
</evidence>
<evidence type="ECO:0000313" key="3">
    <source>
        <dbReference type="Proteomes" id="UP001333110"/>
    </source>
</evidence>